<dbReference type="InterPro" id="IPR050206">
    <property type="entry name" value="FtsK/SpoIIIE/SftA"/>
</dbReference>
<dbReference type="Pfam" id="PF01580">
    <property type="entry name" value="FtsK_SpoIIIE"/>
    <property type="match status" value="1"/>
</dbReference>
<feature type="domain" description="FtsK" evidence="5">
    <location>
        <begin position="752"/>
        <end position="949"/>
    </location>
</feature>
<dbReference type="PROSITE" id="PS50901">
    <property type="entry name" value="FTSK"/>
    <property type="match status" value="1"/>
</dbReference>
<dbReference type="InterPro" id="IPR003593">
    <property type="entry name" value="AAA+_ATPase"/>
</dbReference>
<dbReference type="PANTHER" id="PTHR22683">
    <property type="entry name" value="SPORULATION PROTEIN RELATED"/>
    <property type="match status" value="1"/>
</dbReference>
<feature type="transmembrane region" description="Helical" evidence="4">
    <location>
        <begin position="223"/>
        <end position="243"/>
    </location>
</feature>
<gene>
    <name evidence="6" type="ORF">J8F10_00770</name>
</gene>
<keyword evidence="7" id="KW-1185">Reference proteome</keyword>
<evidence type="ECO:0000313" key="6">
    <source>
        <dbReference type="EMBL" id="MBP3953832.1"/>
    </source>
</evidence>
<name>A0ABS5BK27_9BACT</name>
<accession>A0ABS5BK27</accession>
<reference evidence="6 7" key="1">
    <citation type="submission" date="2021-04" db="EMBL/GenBank/DDBJ databases">
        <authorList>
            <person name="Ivanova A."/>
        </authorList>
    </citation>
    <scope>NUCLEOTIDE SEQUENCE [LARGE SCALE GENOMIC DNA]</scope>
    <source>
        <strain evidence="6 7">G18</strain>
    </source>
</reference>
<dbReference type="InterPro" id="IPR002543">
    <property type="entry name" value="FtsK_dom"/>
</dbReference>
<evidence type="ECO:0000256" key="4">
    <source>
        <dbReference type="SAM" id="Phobius"/>
    </source>
</evidence>
<feature type="transmembrane region" description="Helical" evidence="4">
    <location>
        <begin position="249"/>
        <end position="268"/>
    </location>
</feature>
<feature type="binding site" evidence="3">
    <location>
        <begin position="771"/>
        <end position="778"/>
    </location>
    <ligand>
        <name>ATP</name>
        <dbReference type="ChEBI" id="CHEBI:30616"/>
    </ligand>
</feature>
<evidence type="ECO:0000256" key="3">
    <source>
        <dbReference type="PROSITE-ProRule" id="PRU00289"/>
    </source>
</evidence>
<dbReference type="SUPFAM" id="SSF52540">
    <property type="entry name" value="P-loop containing nucleoside triphosphate hydrolases"/>
    <property type="match status" value="1"/>
</dbReference>
<protein>
    <recommendedName>
        <fullName evidence="5">FtsK domain-containing protein</fullName>
    </recommendedName>
</protein>
<sequence>MRTISSPDYGAAMSDNLFDRQRSALARLSEAARARAASEAELTAAFETTSEKAEREVLRARKGHAAALEKGVGELDAERAAIQERMAREFTVEQVANERNRDDRRKLTTDRFNTAQKNGQTKYDEQIWSHNTLYEAGEKTAKEQLDTLQRKAAAGREQVDALWAEAEPLFKRGRVSRAEVEFAGELPEPTDDDPIKRMNKWLASAEETIAKLRASRLPGLGRFGGLLFFLALATGIGASTFSFLPADTALPATAGIGVALGLALWLLVRSLGRQSTVRQGKVIAERLAESARSCQLLADYASAEFVAEIKRLREKHARERQKTDEYYVPLLATQKKQFEEELVRIDSDFALGAERIRRKRVSETQATDESYLAKKTEIETRLGAELGAAEQSFGEKMATATAVRDDAWNAMADRWNGTTNEVANTFGELRTAGASTFPAWDEFAASRALANQVPAGVRFGELNVDLNAITDAVPTDERLAAPAALYGAIPAYLPFPDKCSVLLRCRDEGRAAGVSALQSMMLRFLTGLPPGKVRFTIVDPVSLGDNFAAFMHLADHDEKLVTSQIWTEPRDIEQRLTDLTDHTASVIQKYLRNQYKSIEEYNKAAGEVAEPYRVLVVANFPNNFTPEAAKRLVSLANSGPSCGVCVLVTADTKAAMPRDFNLADLEAASYTLAWKEGRFVPKDPALAPFPPALDKPPEPSTVAALVQRIGKASKEAVRVEVPFEYIAPKPGDVWTGSAAKGFEVAVGRAGATRKQLFSLGRGTAQHAVVAGKTGSGKSTLLHALITNLALTYSPDEAELYLIDFKEGVEFQWYATYRLPHARVVAIQSEREFGLSVLQRLDGILRERGEKFRDAGVNDLAGYRAAKPDEKTPRILLVIDEFQAFFTEDDKLAQEASLLLDRLVRQGRAFGLHVLLGSQTLGGAYSLARSTIDQMAVRVALQCSDADAQLILSKDNTAARLLSRPGEAIYNDQNGLVEGNDPFQVVWLAEEKREQVLEDLHKRAGDRWPAPLVFSGNTSAALANNRVLAKQLAEPAPVKVPTAWLGDPVAIKEPTAAMFRAHGGANLLMIGQSEDAARALFVSSVLSLAAQLVRPTPAPTFTILDGTPDDADEAEYLRKFAEQLPNATCPNRMGLPAALAELASEVERRQKGEAERSPRFVLIFGVHRFRELRKADDDFSFGRRGEREPTPAERLTTILRDGPLAGVHAIVWCDSLVNLNRAFDRPLVREFAMRVLFQMSATDSSTLMDAPTASKLGRHRALYLQDEQERPEKFRPYGLPPAEWLNAACDALRARLTLQAEPAGV</sequence>
<keyword evidence="4" id="KW-0812">Transmembrane</keyword>
<dbReference type="InterPro" id="IPR027417">
    <property type="entry name" value="P-loop_NTPase"/>
</dbReference>
<proteinExistence type="predicted"/>
<dbReference type="Gene3D" id="3.40.50.300">
    <property type="entry name" value="P-loop containing nucleotide triphosphate hydrolases"/>
    <property type="match status" value="3"/>
</dbReference>
<evidence type="ECO:0000256" key="2">
    <source>
        <dbReference type="ARBA" id="ARBA00022840"/>
    </source>
</evidence>
<comment type="caution">
    <text evidence="6">The sequence shown here is derived from an EMBL/GenBank/DDBJ whole genome shotgun (WGS) entry which is preliminary data.</text>
</comment>
<evidence type="ECO:0000313" key="7">
    <source>
        <dbReference type="Proteomes" id="UP000676565"/>
    </source>
</evidence>
<dbReference type="SMART" id="SM00382">
    <property type="entry name" value="AAA"/>
    <property type="match status" value="1"/>
</dbReference>
<keyword evidence="1 3" id="KW-0547">Nucleotide-binding</keyword>
<dbReference type="Proteomes" id="UP000676565">
    <property type="component" value="Unassembled WGS sequence"/>
</dbReference>
<keyword evidence="2 3" id="KW-0067">ATP-binding</keyword>
<dbReference type="RefSeq" id="WP_210651656.1">
    <property type="nucleotide sequence ID" value="NZ_JAGKQQ010000001.1"/>
</dbReference>
<evidence type="ECO:0000256" key="1">
    <source>
        <dbReference type="ARBA" id="ARBA00022741"/>
    </source>
</evidence>
<organism evidence="6 7">
    <name type="scientific">Gemmata palustris</name>
    <dbReference type="NCBI Taxonomy" id="2822762"/>
    <lineage>
        <taxon>Bacteria</taxon>
        <taxon>Pseudomonadati</taxon>
        <taxon>Planctomycetota</taxon>
        <taxon>Planctomycetia</taxon>
        <taxon>Gemmatales</taxon>
        <taxon>Gemmataceae</taxon>
        <taxon>Gemmata</taxon>
    </lineage>
</organism>
<dbReference type="PANTHER" id="PTHR22683:SF41">
    <property type="entry name" value="DNA TRANSLOCASE FTSK"/>
    <property type="match status" value="1"/>
</dbReference>
<keyword evidence="4" id="KW-0472">Membrane</keyword>
<evidence type="ECO:0000259" key="5">
    <source>
        <dbReference type="PROSITE" id="PS50901"/>
    </source>
</evidence>
<dbReference type="EMBL" id="JAGKQQ010000001">
    <property type="protein sequence ID" value="MBP3953832.1"/>
    <property type="molecule type" value="Genomic_DNA"/>
</dbReference>
<keyword evidence="4" id="KW-1133">Transmembrane helix</keyword>